<dbReference type="Pfam" id="PF00989">
    <property type="entry name" value="PAS"/>
    <property type="match status" value="1"/>
</dbReference>
<keyword evidence="2" id="KW-1133">Transmembrane helix</keyword>
<dbReference type="SUPFAM" id="SSF141868">
    <property type="entry name" value="EAL domain-like"/>
    <property type="match status" value="1"/>
</dbReference>
<dbReference type="PANTHER" id="PTHR44757:SF2">
    <property type="entry name" value="BIOFILM ARCHITECTURE MAINTENANCE PROTEIN MBAA"/>
    <property type="match status" value="1"/>
</dbReference>
<dbReference type="InterPro" id="IPR035919">
    <property type="entry name" value="EAL_sf"/>
</dbReference>
<sequence>MLPLNHFKFSIFGLSNLLVACAVLLLGLVSLFRTRFSFLAITLFLLTFTISSWLLSFIFLYISKSEALAFWWANVGYLFVPVISPAAYLFIASFLGIVNQRKFYLILFFSLGVFFTISQFYFHAIFSELYQYQWGYYPKFEWRFYPKFNSGFSLIFLFFFFSVMILCFVELWNEYKKIRHTHKMQKIKQIKLVGFAFLTGYIGSIDFIPCFGIDIYPLGVMFIGFFIAILCYVIEKYHLLDSPTFVANQIIETINDALIVCDHEGLIRIANPAVISLSQYRQEELIDRSINSLLLIHSYDNEHENFFQLIVNEKFIQGLEISMARKNNSDIPVAISCSHIVGINNKTKGWVIVVRDISEIKKNIAQLIYLSSHDYLTGIYNRKKFEDELAYHIRLSNRTHQCNAFLLLDIDHFKEINDNFGHQHGDKLLICFADFLKKYFRQTDVVGRFGGDEFAVIVTNIQPQDINELATQLIKTIRNFPFSVNGQTITVTVSIGIALFPKANEDKLDLLMHADLALYQCKVKNRNAYEIYDPSVNWNFLFKNKVQLANMIKEAMNEGRLILFSQPIFNVHQDKVSHYELLLRMKNKDKIILPENFLDVAEHYGLMREINLFVIKTTIALLEKYHDLYLTCNISSNALNDEQIYHVLIESIKEKKFAPERLILEINEHIVVTHIKSAINFMKSCRNLGVKFALDDFGVGLSSFTHLKYMPVDFLKIDGSFIKNILKNEIDRQFVKSMVEIAKTLKIKTIAEYVEDEETVHLLRQLGVDYAQGFYFGRPEYKFKLID</sequence>
<keyword evidence="7" id="KW-1185">Reference proteome</keyword>
<dbReference type="RefSeq" id="WP_058502798.1">
    <property type="nucleotide sequence ID" value="NZ_CAAAJA010000011.1"/>
</dbReference>
<dbReference type="Pfam" id="PF00563">
    <property type="entry name" value="EAL"/>
    <property type="match status" value="1"/>
</dbReference>
<comment type="cofactor">
    <cofactor evidence="1">
        <name>Mg(2+)</name>
        <dbReference type="ChEBI" id="CHEBI:18420"/>
    </cofactor>
</comment>
<dbReference type="PROSITE" id="PS50883">
    <property type="entry name" value="EAL"/>
    <property type="match status" value="1"/>
</dbReference>
<reference evidence="6 7" key="1">
    <citation type="submission" date="2015-11" db="EMBL/GenBank/DDBJ databases">
        <title>Genomic analysis of 38 Legionella species identifies large and diverse effector repertoires.</title>
        <authorList>
            <person name="Burstein D."/>
            <person name="Amaro F."/>
            <person name="Zusman T."/>
            <person name="Lifshitz Z."/>
            <person name="Cohen O."/>
            <person name="Gilbert J.A."/>
            <person name="Pupko T."/>
            <person name="Shuman H.A."/>
            <person name="Segal G."/>
        </authorList>
    </citation>
    <scope>NUCLEOTIDE SEQUENCE [LARGE SCALE GENOMIC DNA]</scope>
    <source>
        <strain evidence="6 7">Bercovier 4</strain>
    </source>
</reference>
<dbReference type="SUPFAM" id="SSF55785">
    <property type="entry name" value="PYP-like sensor domain (PAS domain)"/>
    <property type="match status" value="1"/>
</dbReference>
<dbReference type="PROSITE" id="PS50887">
    <property type="entry name" value="GGDEF"/>
    <property type="match status" value="1"/>
</dbReference>
<dbReference type="FunFam" id="3.30.70.270:FF:000001">
    <property type="entry name" value="Diguanylate cyclase domain protein"/>
    <property type="match status" value="1"/>
</dbReference>
<feature type="domain" description="EAL" evidence="4">
    <location>
        <begin position="545"/>
        <end position="787"/>
    </location>
</feature>
<dbReference type="InterPro" id="IPR000014">
    <property type="entry name" value="PAS"/>
</dbReference>
<dbReference type="InterPro" id="IPR029787">
    <property type="entry name" value="Nucleotide_cyclase"/>
</dbReference>
<evidence type="ECO:0000256" key="1">
    <source>
        <dbReference type="ARBA" id="ARBA00001946"/>
    </source>
</evidence>
<evidence type="ECO:0000259" key="5">
    <source>
        <dbReference type="PROSITE" id="PS50887"/>
    </source>
</evidence>
<feature type="transmembrane region" description="Helical" evidence="2">
    <location>
        <begin position="68"/>
        <end position="91"/>
    </location>
</feature>
<dbReference type="SMART" id="SM00052">
    <property type="entry name" value="EAL"/>
    <property type="match status" value="1"/>
</dbReference>
<dbReference type="GO" id="GO:0006355">
    <property type="term" value="P:regulation of DNA-templated transcription"/>
    <property type="evidence" value="ECO:0007669"/>
    <property type="project" value="InterPro"/>
</dbReference>
<evidence type="ECO:0000259" key="3">
    <source>
        <dbReference type="PROSITE" id="PS50112"/>
    </source>
</evidence>
<dbReference type="NCBIfam" id="TIGR00229">
    <property type="entry name" value="sensory_box"/>
    <property type="match status" value="1"/>
</dbReference>
<dbReference type="InterPro" id="IPR035965">
    <property type="entry name" value="PAS-like_dom_sf"/>
</dbReference>
<dbReference type="CDD" id="cd01949">
    <property type="entry name" value="GGDEF"/>
    <property type="match status" value="1"/>
</dbReference>
<gene>
    <name evidence="6" type="ORF">Lisr_2514</name>
</gene>
<dbReference type="OrthoDB" id="9787514at2"/>
<dbReference type="InterPro" id="IPR013767">
    <property type="entry name" value="PAS_fold"/>
</dbReference>
<dbReference type="Gene3D" id="3.30.450.20">
    <property type="entry name" value="PAS domain"/>
    <property type="match status" value="1"/>
</dbReference>
<dbReference type="InterPro" id="IPR052155">
    <property type="entry name" value="Biofilm_reg_signaling"/>
</dbReference>
<dbReference type="GO" id="GO:0003824">
    <property type="term" value="F:catalytic activity"/>
    <property type="evidence" value="ECO:0007669"/>
    <property type="project" value="UniProtKB-ARBA"/>
</dbReference>
<feature type="transmembrane region" description="Helical" evidence="2">
    <location>
        <begin position="192"/>
        <end position="209"/>
    </location>
</feature>
<dbReference type="CDD" id="cd01948">
    <property type="entry name" value="EAL"/>
    <property type="match status" value="1"/>
</dbReference>
<feature type="transmembrane region" description="Helical" evidence="2">
    <location>
        <begin position="103"/>
        <end position="122"/>
    </location>
</feature>
<dbReference type="Pfam" id="PF16927">
    <property type="entry name" value="HisKA_7TM"/>
    <property type="match status" value="1"/>
</dbReference>
<dbReference type="AlphaFoldDB" id="A0A0W0V2G8"/>
<evidence type="ECO:0000313" key="7">
    <source>
        <dbReference type="Proteomes" id="UP000054761"/>
    </source>
</evidence>
<dbReference type="PATRIC" id="fig|454.4.peg.2750"/>
<dbReference type="EMBL" id="LNYH01000149">
    <property type="protein sequence ID" value="KTD14286.1"/>
    <property type="molecule type" value="Genomic_DNA"/>
</dbReference>
<name>A0A0W0V2G8_9GAMM</name>
<dbReference type="Gene3D" id="3.30.70.270">
    <property type="match status" value="1"/>
</dbReference>
<dbReference type="PANTHER" id="PTHR44757">
    <property type="entry name" value="DIGUANYLATE CYCLASE DGCP"/>
    <property type="match status" value="1"/>
</dbReference>
<evidence type="ECO:0000313" key="6">
    <source>
        <dbReference type="EMBL" id="KTD14286.1"/>
    </source>
</evidence>
<comment type="caution">
    <text evidence="6">The sequence shown here is derived from an EMBL/GenBank/DDBJ whole genome shotgun (WGS) entry which is preliminary data.</text>
</comment>
<dbReference type="Pfam" id="PF00990">
    <property type="entry name" value="GGDEF"/>
    <property type="match status" value="1"/>
</dbReference>
<feature type="transmembrane region" description="Helical" evidence="2">
    <location>
        <begin position="12"/>
        <end position="31"/>
    </location>
</feature>
<organism evidence="6 7">
    <name type="scientific">Legionella israelensis</name>
    <dbReference type="NCBI Taxonomy" id="454"/>
    <lineage>
        <taxon>Bacteria</taxon>
        <taxon>Pseudomonadati</taxon>
        <taxon>Pseudomonadota</taxon>
        <taxon>Gammaproteobacteria</taxon>
        <taxon>Legionellales</taxon>
        <taxon>Legionellaceae</taxon>
        <taxon>Legionella</taxon>
    </lineage>
</organism>
<evidence type="ECO:0000256" key="2">
    <source>
        <dbReference type="SAM" id="Phobius"/>
    </source>
</evidence>
<keyword evidence="2" id="KW-0472">Membrane</keyword>
<dbReference type="Proteomes" id="UP000054761">
    <property type="component" value="Unassembled WGS sequence"/>
</dbReference>
<evidence type="ECO:0000259" key="4">
    <source>
        <dbReference type="PROSITE" id="PS50883"/>
    </source>
</evidence>
<dbReference type="Gene3D" id="3.20.20.450">
    <property type="entry name" value="EAL domain"/>
    <property type="match status" value="1"/>
</dbReference>
<keyword evidence="2" id="KW-0812">Transmembrane</keyword>
<dbReference type="SUPFAM" id="SSF55073">
    <property type="entry name" value="Nucleotide cyclase"/>
    <property type="match status" value="1"/>
</dbReference>
<dbReference type="InterPro" id="IPR031621">
    <property type="entry name" value="HisKA_7TM"/>
</dbReference>
<dbReference type="InterPro" id="IPR001633">
    <property type="entry name" value="EAL_dom"/>
</dbReference>
<dbReference type="STRING" id="454.Lisr_2514"/>
<feature type="transmembrane region" description="Helical" evidence="2">
    <location>
        <begin position="152"/>
        <end position="172"/>
    </location>
</feature>
<accession>A0A0W0V2G8</accession>
<proteinExistence type="predicted"/>
<feature type="domain" description="PAS" evidence="3">
    <location>
        <begin position="249"/>
        <end position="302"/>
    </location>
</feature>
<dbReference type="SMART" id="SM00267">
    <property type="entry name" value="GGDEF"/>
    <property type="match status" value="1"/>
</dbReference>
<feature type="domain" description="GGDEF" evidence="5">
    <location>
        <begin position="401"/>
        <end position="534"/>
    </location>
</feature>
<dbReference type="InterPro" id="IPR043128">
    <property type="entry name" value="Rev_trsase/Diguanyl_cyclase"/>
</dbReference>
<protein>
    <submittedName>
        <fullName evidence="6">Inner membrane protein/sensory box protein LssE</fullName>
    </submittedName>
</protein>
<dbReference type="CDD" id="cd00130">
    <property type="entry name" value="PAS"/>
    <property type="match status" value="1"/>
</dbReference>
<dbReference type="SMART" id="SM00091">
    <property type="entry name" value="PAS"/>
    <property type="match status" value="1"/>
</dbReference>
<dbReference type="InterPro" id="IPR000160">
    <property type="entry name" value="GGDEF_dom"/>
</dbReference>
<dbReference type="NCBIfam" id="TIGR00254">
    <property type="entry name" value="GGDEF"/>
    <property type="match status" value="1"/>
</dbReference>
<dbReference type="PROSITE" id="PS50112">
    <property type="entry name" value="PAS"/>
    <property type="match status" value="1"/>
</dbReference>
<feature type="transmembrane region" description="Helical" evidence="2">
    <location>
        <begin position="38"/>
        <end position="62"/>
    </location>
</feature>